<evidence type="ECO:0000256" key="6">
    <source>
        <dbReference type="PIRSR" id="PIRSR000185-2"/>
    </source>
</evidence>
<dbReference type="InterPro" id="IPR046346">
    <property type="entry name" value="Aminoacid_DH-like_N_sf"/>
</dbReference>
<evidence type="ECO:0000256" key="1">
    <source>
        <dbReference type="ARBA" id="ARBA00006382"/>
    </source>
</evidence>
<feature type="binding site" evidence="6">
    <location>
        <position position="105"/>
    </location>
    <ligand>
        <name>substrate</name>
    </ligand>
</feature>
<evidence type="ECO:0000256" key="8">
    <source>
        <dbReference type="RuleBase" id="RU004417"/>
    </source>
</evidence>
<dbReference type="SUPFAM" id="SSF51735">
    <property type="entry name" value="NAD(P)-binding Rossmann-fold domains"/>
    <property type="match status" value="1"/>
</dbReference>
<evidence type="ECO:0000313" key="10">
    <source>
        <dbReference type="EMBL" id="WWD80583.1"/>
    </source>
</evidence>
<dbReference type="InterPro" id="IPR014362">
    <property type="entry name" value="Glu_DH"/>
</dbReference>
<dbReference type="Gene3D" id="3.40.50.720">
    <property type="entry name" value="NAD(P)-binding Rossmann-like Domain"/>
    <property type="match status" value="1"/>
</dbReference>
<evidence type="ECO:0000256" key="5">
    <source>
        <dbReference type="PIRSR" id="PIRSR000185-1"/>
    </source>
</evidence>
<dbReference type="Proteomes" id="UP000321816">
    <property type="component" value="Chromosome"/>
</dbReference>
<dbReference type="SUPFAM" id="SSF53223">
    <property type="entry name" value="Aminoacid dehydrogenase-like, N-terminal domain"/>
    <property type="match status" value="1"/>
</dbReference>
<dbReference type="PANTHER" id="PTHR11606:SF13">
    <property type="entry name" value="GLUTAMATE DEHYDROGENASE 1, MITOCHONDRIAL"/>
    <property type="match status" value="1"/>
</dbReference>
<dbReference type="AlphaFoldDB" id="A0A5C7F2G7"/>
<evidence type="ECO:0000259" key="9">
    <source>
        <dbReference type="SMART" id="SM00839"/>
    </source>
</evidence>
<dbReference type="InterPro" id="IPR006096">
    <property type="entry name" value="Glu/Leu/Phe/Val/Trp_DH_C"/>
</dbReference>
<feature type="binding site" evidence="6">
    <location>
        <position position="81"/>
    </location>
    <ligand>
        <name>substrate</name>
    </ligand>
</feature>
<protein>
    <recommendedName>
        <fullName evidence="2 4">Glutamate dehydrogenase</fullName>
    </recommendedName>
</protein>
<keyword evidence="11" id="KW-1185">Reference proteome</keyword>
<dbReference type="RefSeq" id="WP_147804951.1">
    <property type="nucleotide sequence ID" value="NZ_CP144914.1"/>
</dbReference>
<feature type="active site" description="Proton donor" evidence="5">
    <location>
        <position position="117"/>
    </location>
</feature>
<keyword evidence="3 4" id="KW-0560">Oxidoreductase</keyword>
<evidence type="ECO:0000313" key="11">
    <source>
        <dbReference type="Proteomes" id="UP000321816"/>
    </source>
</evidence>
<dbReference type="Gene3D" id="3.40.50.10860">
    <property type="entry name" value="Leucine Dehydrogenase, chain A, domain 1"/>
    <property type="match status" value="1"/>
</dbReference>
<dbReference type="SMART" id="SM00839">
    <property type="entry name" value="ELFV_dehydrog"/>
    <property type="match status" value="1"/>
</dbReference>
<dbReference type="Pfam" id="PF00208">
    <property type="entry name" value="ELFV_dehydrog"/>
    <property type="match status" value="1"/>
</dbReference>
<feature type="domain" description="Glutamate/phenylalanine/leucine/valine/L-tryptophan dehydrogenase C-terminal" evidence="9">
    <location>
        <begin position="234"/>
        <end position="465"/>
    </location>
</feature>
<dbReference type="InterPro" id="IPR006095">
    <property type="entry name" value="Glu/Leu/Phe/Val/Trp_DH"/>
</dbReference>
<dbReference type="InterPro" id="IPR006097">
    <property type="entry name" value="Glu/Leu/Phe/Val/Trp_DH_dimer"/>
</dbReference>
<name>A0A5C7F2G7_9BACI</name>
<dbReference type="GO" id="GO:0006538">
    <property type="term" value="P:L-glutamate catabolic process"/>
    <property type="evidence" value="ECO:0007669"/>
    <property type="project" value="TreeGrafter"/>
</dbReference>
<dbReference type="GO" id="GO:0004352">
    <property type="term" value="F:glutamate dehydrogenase (NAD+) activity"/>
    <property type="evidence" value="ECO:0007669"/>
    <property type="project" value="TreeGrafter"/>
</dbReference>
<feature type="binding site" evidence="6">
    <location>
        <position position="202"/>
    </location>
    <ligand>
        <name>NAD(+)</name>
        <dbReference type="ChEBI" id="CHEBI:57540"/>
    </ligand>
</feature>
<gene>
    <name evidence="10" type="ORF">FTX54_003170</name>
</gene>
<evidence type="ECO:0000256" key="3">
    <source>
        <dbReference type="ARBA" id="ARBA00023002"/>
    </source>
</evidence>
<dbReference type="PIRSF" id="PIRSF000185">
    <property type="entry name" value="Glu_DH"/>
    <property type="match status" value="1"/>
</dbReference>
<keyword evidence="6" id="KW-0520">NAD</keyword>
<dbReference type="EMBL" id="CP144914">
    <property type="protein sequence ID" value="WWD80583.1"/>
    <property type="molecule type" value="Genomic_DNA"/>
</dbReference>
<comment type="similarity">
    <text evidence="1 4 8">Belongs to the Glu/Leu/Phe/Val dehydrogenases family.</text>
</comment>
<evidence type="ECO:0000256" key="4">
    <source>
        <dbReference type="PIRNR" id="PIRNR000185"/>
    </source>
</evidence>
<keyword evidence="6" id="KW-0547">Nucleotide-binding</keyword>
<feature type="binding site" evidence="6">
    <location>
        <position position="261"/>
    </location>
    <ligand>
        <name>NAD(+)</name>
        <dbReference type="ChEBI" id="CHEBI:57540"/>
    </ligand>
</feature>
<feature type="site" description="Important for catalysis" evidence="7">
    <location>
        <position position="157"/>
    </location>
</feature>
<reference evidence="10 11" key="1">
    <citation type="submission" date="2024-01" db="EMBL/GenBank/DDBJ databases">
        <title>Complete Genome Sequence of Alkalicoccus halolimnae BZ-SZ-XJ29T, a Moderately Halophilic Bacterium Isolated from a Salt Lake.</title>
        <authorList>
            <person name="Zhao B."/>
        </authorList>
    </citation>
    <scope>NUCLEOTIDE SEQUENCE [LARGE SCALE GENOMIC DNA]</scope>
    <source>
        <strain evidence="10 11">BZ-SZ-XJ29</strain>
    </source>
</reference>
<dbReference type="InterPro" id="IPR036291">
    <property type="entry name" value="NAD(P)-bd_dom_sf"/>
</dbReference>
<dbReference type="PANTHER" id="PTHR11606">
    <property type="entry name" value="GLUTAMATE DEHYDROGENASE"/>
    <property type="match status" value="1"/>
</dbReference>
<dbReference type="Pfam" id="PF02812">
    <property type="entry name" value="ELFV_dehydrog_N"/>
    <property type="match status" value="1"/>
</dbReference>
<proteinExistence type="inferred from homology"/>
<evidence type="ECO:0000256" key="7">
    <source>
        <dbReference type="PIRSR" id="PIRSR000185-3"/>
    </source>
</evidence>
<organism evidence="10 11">
    <name type="scientific">Alkalicoccus halolimnae</name>
    <dbReference type="NCBI Taxonomy" id="1667239"/>
    <lineage>
        <taxon>Bacteria</taxon>
        <taxon>Bacillati</taxon>
        <taxon>Bacillota</taxon>
        <taxon>Bacilli</taxon>
        <taxon>Bacillales</taxon>
        <taxon>Bacillaceae</taxon>
        <taxon>Alkalicoccus</taxon>
    </lineage>
</organism>
<dbReference type="PRINTS" id="PR00082">
    <property type="entry name" value="GLFDHDRGNASE"/>
</dbReference>
<dbReference type="OrthoDB" id="9803297at2"/>
<accession>A0A5C7F2G7</accession>
<dbReference type="KEGG" id="ahal:FTX54_003170"/>
<dbReference type="GO" id="GO:0000166">
    <property type="term" value="F:nucleotide binding"/>
    <property type="evidence" value="ECO:0007669"/>
    <property type="project" value="UniProtKB-KW"/>
</dbReference>
<feature type="binding site" evidence="6">
    <location>
        <position position="400"/>
    </location>
    <ligand>
        <name>substrate</name>
    </ligand>
</feature>
<evidence type="ECO:0000256" key="2">
    <source>
        <dbReference type="ARBA" id="ARBA00012896"/>
    </source>
</evidence>
<sequence length="468" mass="53028">MSVQDTQNLITEMMQRLEEDENFITEESGEARKRFFESGTEILTTTDKIVKSYIRVPRDSREIERIPAYRVQHNNIAGFYKGGIRFSEVVNEEEVENLAILMTLKNALHDLPYGGAKGGVVVHPNHYSDRELNMIAKKYVQRFSPDLGPTHDIPAPDMGTNAQTMDWMVGEYKTINPGENYMGAFTGKSVDNGGAKGRREATGRGVYHSYKWLVHEWAKSVTNENNVADGVYRKQWRTLRELVEKEENGEPITVAVQGFGNVGSVAAEMAYKCKDLTHRITAVSDHQVTLRNLQGLDIPTLIEYQLKHRELPAKQELLNELGVEAEILGRDALVTQEVDVMIFAAIEDQIVGSNKDKVSAKVMVEGANAPIDQEADRYLHEQGKVVIPDILANAGGVMVSYIEWKQDRITELYSEEEVLGDMLKHMEQSCEKVFVSYFTEGLSSIRNTCYMHSLKRLFKLLYRHGKLF</sequence>